<organism evidence="2 3">
    <name type="scientific">Rubrivivax albus</name>
    <dbReference type="NCBI Taxonomy" id="2499835"/>
    <lineage>
        <taxon>Bacteria</taxon>
        <taxon>Pseudomonadati</taxon>
        <taxon>Pseudomonadota</taxon>
        <taxon>Betaproteobacteria</taxon>
        <taxon>Burkholderiales</taxon>
        <taxon>Sphaerotilaceae</taxon>
        <taxon>Rubrivivax</taxon>
    </lineage>
</organism>
<proteinExistence type="predicted"/>
<evidence type="ECO:0000313" key="3">
    <source>
        <dbReference type="Proteomes" id="UP000288178"/>
    </source>
</evidence>
<keyword evidence="3" id="KW-1185">Reference proteome</keyword>
<reference evidence="2 3" key="1">
    <citation type="submission" date="2019-01" db="EMBL/GenBank/DDBJ databases">
        <authorList>
            <person name="Chen W.-M."/>
        </authorList>
    </citation>
    <scope>NUCLEOTIDE SEQUENCE [LARGE SCALE GENOMIC DNA]</scope>
    <source>
        <strain evidence="2 3">ICH-3</strain>
    </source>
</reference>
<evidence type="ECO:0000313" key="2">
    <source>
        <dbReference type="EMBL" id="RVT53385.1"/>
    </source>
</evidence>
<feature type="compositionally biased region" description="Low complexity" evidence="1">
    <location>
        <begin position="152"/>
        <end position="161"/>
    </location>
</feature>
<sequence length="271" mass="28869">MGRRGRARSTGARWRSRKIVGFLPILGPRHMHPLPRARPHPARPHPAWPLTTAATLHQPPLVRQLLALGLAEPGADDARPAAGPGPSVAERLAPWLAWTDAIALAGALDAAAPAPGTPAQAATARRQAETARATVQRQLAEAIDRDLPAGLAADDLPADASPGRRYRAHQQAMDRRIAPLRAQARRALALQSAALGRIAVLDGLLEQALAARERQLLSALPAWLDRRLQREPAPPQAVTMPLLHAELAHRLQPVDGMLAALQGAAAQEPTP</sequence>
<dbReference type="AlphaFoldDB" id="A0A3S3SE59"/>
<comment type="caution">
    <text evidence="2">The sequence shown here is derived from an EMBL/GenBank/DDBJ whole genome shotgun (WGS) entry which is preliminary data.</text>
</comment>
<protein>
    <submittedName>
        <fullName evidence="2">DUF3348 family protein</fullName>
    </submittedName>
</protein>
<gene>
    <name evidence="2" type="ORF">ENE75_00310</name>
</gene>
<dbReference type="EMBL" id="SACT01000001">
    <property type="protein sequence ID" value="RVT53385.1"/>
    <property type="molecule type" value="Genomic_DNA"/>
</dbReference>
<dbReference type="Proteomes" id="UP000288178">
    <property type="component" value="Unassembled WGS sequence"/>
</dbReference>
<accession>A0A3S3SE59</accession>
<evidence type="ECO:0000256" key="1">
    <source>
        <dbReference type="SAM" id="MobiDB-lite"/>
    </source>
</evidence>
<feature type="region of interest" description="Disordered" evidence="1">
    <location>
        <begin position="152"/>
        <end position="172"/>
    </location>
</feature>
<name>A0A3S3SE59_9BURK</name>
<dbReference type="InterPro" id="IPR021783">
    <property type="entry name" value="DUF3348"/>
</dbReference>
<dbReference type="Pfam" id="PF11828">
    <property type="entry name" value="DUF3348"/>
    <property type="match status" value="1"/>
</dbReference>